<feature type="chain" id="PRO_5015501783" description="Lipoprotein" evidence="1">
    <location>
        <begin position="27"/>
        <end position="199"/>
    </location>
</feature>
<proteinExistence type="predicted"/>
<reference evidence="2 3" key="1">
    <citation type="submission" date="2018-05" db="EMBL/GenBank/DDBJ databases">
        <title>Pararhodobacter marina sp. nov., isolated from deep-sea water of the Indian Ocean.</title>
        <authorList>
            <person name="Lai Q.Sr."/>
            <person name="Liu X."/>
            <person name="Shao Z."/>
        </authorList>
    </citation>
    <scope>NUCLEOTIDE SEQUENCE [LARGE SCALE GENOMIC DNA]</scope>
    <source>
        <strain evidence="2 3">CIC4N-9</strain>
    </source>
</reference>
<name>A0A2U2C5S1_9RHOB</name>
<gene>
    <name evidence="2" type="ORF">C4N9_18130</name>
</gene>
<dbReference type="EMBL" id="QEYD01000012">
    <property type="protein sequence ID" value="PWE27223.1"/>
    <property type="molecule type" value="Genomic_DNA"/>
</dbReference>
<sequence>MTLISRTFALLALVLLAACTTKPAVWAPEADVIAARYQHDGPTEIVLFNVIKNDGGQGEHAALMINAPSQRVLFDPAGTWTHPAAPERHDVHYGFDDTQLYRYTYYHARRTHHVRIQTVRVPPATAEMILRLAERQGPVPDAYCAKSIVAILTQVPGFEWIEDSFYPNRLSEQFATIPGVMEERIYSDAEPTERQQYTQ</sequence>
<dbReference type="AlphaFoldDB" id="A0A2U2C5S1"/>
<evidence type="ECO:0000256" key="1">
    <source>
        <dbReference type="SAM" id="SignalP"/>
    </source>
</evidence>
<evidence type="ECO:0000313" key="3">
    <source>
        <dbReference type="Proteomes" id="UP000244940"/>
    </source>
</evidence>
<dbReference type="GeneID" id="94366816"/>
<accession>A0A2U2C5S1</accession>
<dbReference type="RefSeq" id="WP_109534767.1">
    <property type="nucleotide sequence ID" value="NZ_CAXPUO010000027.1"/>
</dbReference>
<dbReference type="OrthoDB" id="7666390at2"/>
<keyword evidence="1" id="KW-0732">Signal</keyword>
<keyword evidence="3" id="KW-1185">Reference proteome</keyword>
<dbReference type="PROSITE" id="PS51257">
    <property type="entry name" value="PROKAR_LIPOPROTEIN"/>
    <property type="match status" value="1"/>
</dbReference>
<protein>
    <recommendedName>
        <fullName evidence="4">Lipoprotein</fullName>
    </recommendedName>
</protein>
<dbReference type="Proteomes" id="UP000244940">
    <property type="component" value="Unassembled WGS sequence"/>
</dbReference>
<feature type="signal peptide" evidence="1">
    <location>
        <begin position="1"/>
        <end position="26"/>
    </location>
</feature>
<comment type="caution">
    <text evidence="2">The sequence shown here is derived from an EMBL/GenBank/DDBJ whole genome shotgun (WGS) entry which is preliminary data.</text>
</comment>
<evidence type="ECO:0000313" key="2">
    <source>
        <dbReference type="EMBL" id="PWE27223.1"/>
    </source>
</evidence>
<evidence type="ECO:0008006" key="4">
    <source>
        <dbReference type="Google" id="ProtNLM"/>
    </source>
</evidence>
<organism evidence="2 3">
    <name type="scientific">Pararhodobacter marinus</name>
    <dbReference type="NCBI Taxonomy" id="2184063"/>
    <lineage>
        <taxon>Bacteria</taxon>
        <taxon>Pseudomonadati</taxon>
        <taxon>Pseudomonadota</taxon>
        <taxon>Alphaproteobacteria</taxon>
        <taxon>Rhodobacterales</taxon>
        <taxon>Paracoccaceae</taxon>
        <taxon>Pararhodobacter</taxon>
    </lineage>
</organism>